<evidence type="ECO:0000313" key="1">
    <source>
        <dbReference type="EMBL" id="KAK7239710.1"/>
    </source>
</evidence>
<accession>A0AAN9DZW7</accession>
<name>A0AAN9DZW7_CROPI</name>
<organism evidence="1 2">
    <name type="scientific">Crotalaria pallida</name>
    <name type="common">Smooth rattlebox</name>
    <name type="synonym">Crotalaria striata</name>
    <dbReference type="NCBI Taxonomy" id="3830"/>
    <lineage>
        <taxon>Eukaryota</taxon>
        <taxon>Viridiplantae</taxon>
        <taxon>Streptophyta</taxon>
        <taxon>Embryophyta</taxon>
        <taxon>Tracheophyta</taxon>
        <taxon>Spermatophyta</taxon>
        <taxon>Magnoliopsida</taxon>
        <taxon>eudicotyledons</taxon>
        <taxon>Gunneridae</taxon>
        <taxon>Pentapetalae</taxon>
        <taxon>rosids</taxon>
        <taxon>fabids</taxon>
        <taxon>Fabales</taxon>
        <taxon>Fabaceae</taxon>
        <taxon>Papilionoideae</taxon>
        <taxon>50 kb inversion clade</taxon>
        <taxon>genistoids sensu lato</taxon>
        <taxon>core genistoids</taxon>
        <taxon>Crotalarieae</taxon>
        <taxon>Crotalaria</taxon>
    </lineage>
</organism>
<dbReference type="Proteomes" id="UP001372338">
    <property type="component" value="Unassembled WGS sequence"/>
</dbReference>
<protein>
    <submittedName>
        <fullName evidence="1">Uncharacterized protein</fullName>
    </submittedName>
</protein>
<keyword evidence="2" id="KW-1185">Reference proteome</keyword>
<evidence type="ECO:0000313" key="2">
    <source>
        <dbReference type="Proteomes" id="UP001372338"/>
    </source>
</evidence>
<dbReference type="AlphaFoldDB" id="A0AAN9DZW7"/>
<proteinExistence type="predicted"/>
<gene>
    <name evidence="1" type="ORF">RIF29_43362</name>
</gene>
<comment type="caution">
    <text evidence="1">The sequence shown here is derived from an EMBL/GenBank/DDBJ whole genome shotgun (WGS) entry which is preliminary data.</text>
</comment>
<sequence length="115" mass="12560">MKTTGKKGVDQGSWFGFGRLPWAGSELGVTFGTKADGVGSKGFDHLAHRRDAGNMAFLPGRSLSRSSQRCRETRKSTGRLRRIFRVTEDLVLLLATDPTAELSTANNCYYCTGSL</sequence>
<dbReference type="EMBL" id="JAYWIO010000014">
    <property type="protein sequence ID" value="KAK7239710.1"/>
    <property type="molecule type" value="Genomic_DNA"/>
</dbReference>
<reference evidence="1 2" key="1">
    <citation type="submission" date="2024-01" db="EMBL/GenBank/DDBJ databases">
        <title>The genomes of 5 underutilized Papilionoideae crops provide insights into root nodulation and disease resistanc.</title>
        <authorList>
            <person name="Yuan L."/>
        </authorList>
    </citation>
    <scope>NUCLEOTIDE SEQUENCE [LARGE SCALE GENOMIC DNA]</scope>
    <source>
        <strain evidence="1">ZHUSHIDOU_FW_LH</strain>
        <tissue evidence="1">Leaf</tissue>
    </source>
</reference>